<dbReference type="EMBL" id="JACXVP010000010">
    <property type="protein sequence ID" value="KAG5583635.1"/>
    <property type="molecule type" value="Genomic_DNA"/>
</dbReference>
<dbReference type="OrthoDB" id="1304380at2759"/>
<dbReference type="PANTHER" id="PTHR33463:SF198">
    <property type="entry name" value="RPP4C3"/>
    <property type="match status" value="1"/>
</dbReference>
<comment type="caution">
    <text evidence="3">The sequence shown here is derived from an EMBL/GenBank/DDBJ whole genome shotgun (WGS) entry which is preliminary data.</text>
</comment>
<name>A0A9J5X639_SOLCO</name>
<dbReference type="PRINTS" id="PR00364">
    <property type="entry name" value="DISEASERSIST"/>
</dbReference>
<evidence type="ECO:0000256" key="1">
    <source>
        <dbReference type="ARBA" id="ARBA00022821"/>
    </source>
</evidence>
<dbReference type="AlphaFoldDB" id="A0A9J5X639"/>
<dbReference type="InterPro" id="IPR027417">
    <property type="entry name" value="P-loop_NTPase"/>
</dbReference>
<accession>A0A9J5X639</accession>
<dbReference type="GO" id="GO:0043531">
    <property type="term" value="F:ADP binding"/>
    <property type="evidence" value="ECO:0007669"/>
    <property type="project" value="InterPro"/>
</dbReference>
<evidence type="ECO:0000259" key="2">
    <source>
        <dbReference type="Pfam" id="PF00931"/>
    </source>
</evidence>
<dbReference type="InterPro" id="IPR002182">
    <property type="entry name" value="NB-ARC"/>
</dbReference>
<evidence type="ECO:0000313" key="3">
    <source>
        <dbReference type="EMBL" id="KAG5583635.1"/>
    </source>
</evidence>
<evidence type="ECO:0000313" key="4">
    <source>
        <dbReference type="Proteomes" id="UP000824120"/>
    </source>
</evidence>
<sequence>MNCLIQLAAEKVIKCLIQSVRRGIGYFYYYKNNITSMESESDKLTNIRITVQQRAEVARGNLQDISPIGKDWLLNVTATTAQVEDVMGDRAKVERGCFYGWCPNLKSRYSLSRRATKITLELTQLQTEGINPNAFSYDHPVQSDQAIPSNIGELFDYSRKLQMTGSLCGMAGVGKTRLAEKIRLKGKQERLFKDVVMVTVGQQPELKKIQGEIAEGLGLTLEGDNLWIRGERLRTRLMLQNKRNLIILDDVWEALHDLDKLGIPSCGHRCKVILTTRSRNVCEAMEAKKITEVGTLGEEAL</sequence>
<keyword evidence="1" id="KW-0611">Plant defense</keyword>
<organism evidence="3 4">
    <name type="scientific">Solanum commersonii</name>
    <name type="common">Commerson's wild potato</name>
    <name type="synonym">Commerson's nightshade</name>
    <dbReference type="NCBI Taxonomy" id="4109"/>
    <lineage>
        <taxon>Eukaryota</taxon>
        <taxon>Viridiplantae</taxon>
        <taxon>Streptophyta</taxon>
        <taxon>Embryophyta</taxon>
        <taxon>Tracheophyta</taxon>
        <taxon>Spermatophyta</taxon>
        <taxon>Magnoliopsida</taxon>
        <taxon>eudicotyledons</taxon>
        <taxon>Gunneridae</taxon>
        <taxon>Pentapetalae</taxon>
        <taxon>asterids</taxon>
        <taxon>lamiids</taxon>
        <taxon>Solanales</taxon>
        <taxon>Solanaceae</taxon>
        <taxon>Solanoideae</taxon>
        <taxon>Solaneae</taxon>
        <taxon>Solanum</taxon>
    </lineage>
</organism>
<gene>
    <name evidence="3" type="ORF">H5410_054262</name>
</gene>
<reference evidence="3 4" key="1">
    <citation type="submission" date="2020-09" db="EMBL/GenBank/DDBJ databases">
        <title>De no assembly of potato wild relative species, Solanum commersonii.</title>
        <authorList>
            <person name="Cho K."/>
        </authorList>
    </citation>
    <scope>NUCLEOTIDE SEQUENCE [LARGE SCALE GENOMIC DNA]</scope>
    <source>
        <strain evidence="3">LZ3.2</strain>
        <tissue evidence="3">Leaf</tissue>
    </source>
</reference>
<dbReference type="Pfam" id="PF00931">
    <property type="entry name" value="NB-ARC"/>
    <property type="match status" value="1"/>
</dbReference>
<keyword evidence="4" id="KW-1185">Reference proteome</keyword>
<dbReference type="Proteomes" id="UP000824120">
    <property type="component" value="Chromosome 10"/>
</dbReference>
<dbReference type="Gene3D" id="3.40.50.300">
    <property type="entry name" value="P-loop containing nucleotide triphosphate hydrolases"/>
    <property type="match status" value="1"/>
</dbReference>
<dbReference type="PANTHER" id="PTHR33463">
    <property type="entry name" value="NB-ARC DOMAIN-CONTAINING PROTEIN-RELATED"/>
    <property type="match status" value="1"/>
</dbReference>
<proteinExistence type="predicted"/>
<dbReference type="InterPro" id="IPR050905">
    <property type="entry name" value="Plant_NBS-LRR"/>
</dbReference>
<dbReference type="SUPFAM" id="SSF52540">
    <property type="entry name" value="P-loop containing nucleoside triphosphate hydrolases"/>
    <property type="match status" value="1"/>
</dbReference>
<feature type="domain" description="NB-ARC" evidence="2">
    <location>
        <begin position="165"/>
        <end position="299"/>
    </location>
</feature>
<protein>
    <recommendedName>
        <fullName evidence="2">NB-ARC domain-containing protein</fullName>
    </recommendedName>
</protein>